<evidence type="ECO:0000256" key="1">
    <source>
        <dbReference type="ARBA" id="ARBA00007301"/>
    </source>
</evidence>
<dbReference type="SUPFAM" id="SSF50475">
    <property type="entry name" value="FMN-binding split barrel"/>
    <property type="match status" value="1"/>
</dbReference>
<dbReference type="InterPro" id="IPR000659">
    <property type="entry name" value="Pyridox_Oxase"/>
</dbReference>
<evidence type="ECO:0000256" key="2">
    <source>
        <dbReference type="ARBA" id="ARBA00022630"/>
    </source>
</evidence>
<keyword evidence="4 6" id="KW-0560">Oxidoreductase</keyword>
<dbReference type="InterPro" id="IPR012349">
    <property type="entry name" value="Split_barrel_FMN-bd"/>
</dbReference>
<keyword evidence="12" id="KW-1185">Reference proteome</keyword>
<dbReference type="EC" id="1.4.3.5" evidence="6"/>
<evidence type="ECO:0000259" key="9">
    <source>
        <dbReference type="Pfam" id="PF01243"/>
    </source>
</evidence>
<feature type="domain" description="Pyridoxine 5'-phosphate oxidase dimerisation C-terminal" evidence="10">
    <location>
        <begin position="172"/>
        <end position="213"/>
    </location>
</feature>
<comment type="cofactor">
    <cofactor evidence="6 8">
        <name>FMN</name>
        <dbReference type="ChEBI" id="CHEBI:58210"/>
    </cofactor>
    <text evidence="6 8">Binds 1 FMN per subunit.</text>
</comment>
<evidence type="ECO:0000256" key="8">
    <source>
        <dbReference type="PIRSR" id="PIRSR000190-2"/>
    </source>
</evidence>
<keyword evidence="3 6" id="KW-0288">FMN</keyword>
<dbReference type="PANTHER" id="PTHR10851:SF0">
    <property type="entry name" value="PYRIDOXINE-5'-PHOSPHATE OXIDASE"/>
    <property type="match status" value="1"/>
</dbReference>
<evidence type="ECO:0000313" key="12">
    <source>
        <dbReference type="Proteomes" id="UP000236416"/>
    </source>
</evidence>
<comment type="function">
    <text evidence="6">Catalyzes the oxidation of either pyridoxine 5'-phosphate (PNP) or pyridoxamine 5'-phosphate (PMP) into pyridoxal 5'-phosphate (PLP).</text>
</comment>
<feature type="binding site" evidence="6 8">
    <location>
        <begin position="62"/>
        <end position="67"/>
    </location>
    <ligand>
        <name>FMN</name>
        <dbReference type="ChEBI" id="CHEBI:58210"/>
    </ligand>
</feature>
<comment type="catalytic activity">
    <reaction evidence="6">
        <text>pyridoxamine 5'-phosphate + O2 + H2O = pyridoxal 5'-phosphate + H2O2 + NH4(+)</text>
        <dbReference type="Rhea" id="RHEA:15817"/>
        <dbReference type="ChEBI" id="CHEBI:15377"/>
        <dbReference type="ChEBI" id="CHEBI:15379"/>
        <dbReference type="ChEBI" id="CHEBI:16240"/>
        <dbReference type="ChEBI" id="CHEBI:28938"/>
        <dbReference type="ChEBI" id="CHEBI:58451"/>
        <dbReference type="ChEBI" id="CHEBI:597326"/>
        <dbReference type="EC" id="1.4.3.5"/>
    </reaction>
</comment>
<dbReference type="GO" id="GO:0004733">
    <property type="term" value="F:pyridoxamine phosphate oxidase activity"/>
    <property type="evidence" value="ECO:0007669"/>
    <property type="project" value="UniProtKB-UniRule"/>
</dbReference>
<feature type="binding site" evidence="6 8">
    <location>
        <begin position="77"/>
        <end position="78"/>
    </location>
    <ligand>
        <name>FMN</name>
        <dbReference type="ChEBI" id="CHEBI:58210"/>
    </ligand>
</feature>
<evidence type="ECO:0000256" key="4">
    <source>
        <dbReference type="ARBA" id="ARBA00023002"/>
    </source>
</evidence>
<feature type="binding site" evidence="6 7">
    <location>
        <position position="132"/>
    </location>
    <ligand>
        <name>substrate</name>
    </ligand>
</feature>
<comment type="subunit">
    <text evidence="6">Homodimer.</text>
</comment>
<evidence type="ECO:0000256" key="7">
    <source>
        <dbReference type="PIRSR" id="PIRSR000190-1"/>
    </source>
</evidence>
<feature type="binding site" evidence="6 8">
    <location>
        <position position="185"/>
    </location>
    <ligand>
        <name>FMN</name>
        <dbReference type="ChEBI" id="CHEBI:58210"/>
    </ligand>
</feature>
<dbReference type="NCBIfam" id="TIGR00558">
    <property type="entry name" value="pdxH"/>
    <property type="match status" value="1"/>
</dbReference>
<name>A0A2K4MT41_9NEIS</name>
<feature type="binding site" evidence="6 8">
    <location>
        <position position="84"/>
    </location>
    <ligand>
        <name>FMN</name>
        <dbReference type="ChEBI" id="CHEBI:58210"/>
    </ligand>
</feature>
<keyword evidence="2 6" id="KW-0285">Flavoprotein</keyword>
<feature type="binding site" evidence="7">
    <location>
        <begin position="9"/>
        <end position="12"/>
    </location>
    <ligand>
        <name>substrate</name>
    </ligand>
</feature>
<reference evidence="11 12" key="1">
    <citation type="submission" date="2018-01" db="EMBL/GenBank/DDBJ databases">
        <title>Genomic Sequence of Chromobacterium MWU13-2610 from wild cranberry bogs within the Cape Cod National Seashore.</title>
        <authorList>
            <person name="O'Hara-Hanley K."/>
            <person name="Soby S."/>
            <person name="Harrison A."/>
        </authorList>
    </citation>
    <scope>NUCLEOTIDE SEQUENCE [LARGE SCALE GENOMIC DNA]</scope>
    <source>
        <strain evidence="11 12">MWU13-2610</strain>
    </source>
</reference>
<gene>
    <name evidence="6 11" type="primary">pdxH</name>
    <name evidence="11" type="ORF">C2134_02440</name>
</gene>
<dbReference type="PANTHER" id="PTHR10851">
    <property type="entry name" value="PYRIDOXINE-5-PHOSPHATE OXIDASE"/>
    <property type="match status" value="1"/>
</dbReference>
<evidence type="ECO:0000259" key="10">
    <source>
        <dbReference type="Pfam" id="PF10590"/>
    </source>
</evidence>
<dbReference type="Proteomes" id="UP000236416">
    <property type="component" value="Unassembled WGS sequence"/>
</dbReference>
<feature type="binding site" evidence="6 7">
    <location>
        <position position="124"/>
    </location>
    <ligand>
        <name>substrate</name>
    </ligand>
</feature>
<evidence type="ECO:0000313" key="11">
    <source>
        <dbReference type="EMBL" id="POB00277.1"/>
    </source>
</evidence>
<accession>A0A2K4MT41</accession>
<evidence type="ECO:0000256" key="5">
    <source>
        <dbReference type="ARBA" id="ARBA00023096"/>
    </source>
</evidence>
<dbReference type="InterPro" id="IPR011576">
    <property type="entry name" value="Pyridox_Oxase_N"/>
</dbReference>
<feature type="binding site" evidence="6 8">
    <location>
        <begin position="141"/>
        <end position="142"/>
    </location>
    <ligand>
        <name>FMN</name>
        <dbReference type="ChEBI" id="CHEBI:58210"/>
    </ligand>
</feature>
<dbReference type="AlphaFoldDB" id="A0A2K4MT41"/>
<comment type="catalytic activity">
    <reaction evidence="6">
        <text>pyridoxine 5'-phosphate + O2 = pyridoxal 5'-phosphate + H2O2</text>
        <dbReference type="Rhea" id="RHEA:15149"/>
        <dbReference type="ChEBI" id="CHEBI:15379"/>
        <dbReference type="ChEBI" id="CHEBI:16240"/>
        <dbReference type="ChEBI" id="CHEBI:58589"/>
        <dbReference type="ChEBI" id="CHEBI:597326"/>
        <dbReference type="EC" id="1.4.3.5"/>
    </reaction>
</comment>
<dbReference type="Pfam" id="PF10590">
    <property type="entry name" value="PNP_phzG_C"/>
    <property type="match status" value="1"/>
</dbReference>
<feature type="binding site" evidence="6 7">
    <location>
        <position position="67"/>
    </location>
    <ligand>
        <name>substrate</name>
    </ligand>
</feature>
<feature type="binding site" evidence="6 8">
    <location>
        <position position="83"/>
    </location>
    <ligand>
        <name>FMN</name>
        <dbReference type="ChEBI" id="CHEBI:58210"/>
    </ligand>
</feature>
<comment type="similarity">
    <text evidence="1 6">Belongs to the pyridoxamine 5'-phosphate oxidase family.</text>
</comment>
<evidence type="ECO:0000256" key="6">
    <source>
        <dbReference type="HAMAP-Rule" id="MF_01629"/>
    </source>
</evidence>
<dbReference type="FunFam" id="2.30.110.10:FF:000014">
    <property type="entry name" value="Pyridoxine/pyridoxamine 5'-phosphate oxidase"/>
    <property type="match status" value="1"/>
</dbReference>
<proteinExistence type="inferred from homology"/>
<evidence type="ECO:0000256" key="3">
    <source>
        <dbReference type="ARBA" id="ARBA00022643"/>
    </source>
</evidence>
<dbReference type="GO" id="GO:0008615">
    <property type="term" value="P:pyridoxine biosynthetic process"/>
    <property type="evidence" value="ECO:0007669"/>
    <property type="project" value="UniProtKB-UniRule"/>
</dbReference>
<dbReference type="RefSeq" id="WP_103317273.1">
    <property type="nucleotide sequence ID" value="NZ_PPTF01000010.1"/>
</dbReference>
<sequence>MTLNLADIRLEYSKKELSPEDCLADPVAQFEIWLNEAISAQVHEPTAMNLAAVGLDGRPNARIVLLKGVEDGQLLFYTNYQSRKGQALDAHPYVALTFFWPELERQVRIEGKAARVAPEVSDAYFASRPYTSRLGAWASEQSSEISSKAVLVTRAAMYGARHPINVPRPPHWGGYAVVPDRVEFWQGRPSRLHDRVLYTLQQDGAWRLSRLAP</sequence>
<feature type="binding site" evidence="6 7">
    <location>
        <position position="128"/>
    </location>
    <ligand>
        <name>substrate</name>
    </ligand>
</feature>
<dbReference type="InterPro" id="IPR019740">
    <property type="entry name" value="Pyridox_Oxase_CS"/>
</dbReference>
<protein>
    <recommendedName>
        <fullName evidence="6">Pyridoxine/pyridoxamine 5'-phosphate oxidase</fullName>
        <ecNumber evidence="6">1.4.3.5</ecNumber>
    </recommendedName>
    <alternativeName>
        <fullName evidence="6">PNP/PMP oxidase</fullName>
        <shortName evidence="6">PNPOx</shortName>
    </alternativeName>
    <alternativeName>
        <fullName evidence="6">Pyridoxal 5'-phosphate synthase</fullName>
    </alternativeName>
</protein>
<feature type="binding site" evidence="6 8">
    <location>
        <position position="195"/>
    </location>
    <ligand>
        <name>FMN</name>
        <dbReference type="ChEBI" id="CHEBI:58210"/>
    </ligand>
</feature>
<feature type="binding site" evidence="6 8">
    <location>
        <position position="106"/>
    </location>
    <ligand>
        <name>FMN</name>
        <dbReference type="ChEBI" id="CHEBI:58210"/>
    </ligand>
</feature>
<dbReference type="UniPathway" id="UPA01068">
    <property type="reaction ID" value="UER00304"/>
</dbReference>
<dbReference type="Pfam" id="PF01243">
    <property type="entry name" value="PNPOx_N"/>
    <property type="match status" value="1"/>
</dbReference>
<dbReference type="GO" id="GO:0010181">
    <property type="term" value="F:FMN binding"/>
    <property type="evidence" value="ECO:0007669"/>
    <property type="project" value="UniProtKB-UniRule"/>
</dbReference>
<dbReference type="EMBL" id="PPTF01000010">
    <property type="protein sequence ID" value="POB00277.1"/>
    <property type="molecule type" value="Genomic_DNA"/>
</dbReference>
<organism evidence="11 12">
    <name type="scientific">Chromobacterium sinusclupearum</name>
    <dbReference type="NCBI Taxonomy" id="2077146"/>
    <lineage>
        <taxon>Bacteria</taxon>
        <taxon>Pseudomonadati</taxon>
        <taxon>Pseudomonadota</taxon>
        <taxon>Betaproteobacteria</taxon>
        <taxon>Neisseriales</taxon>
        <taxon>Chromobacteriaceae</taxon>
        <taxon>Chromobacterium</taxon>
    </lineage>
</organism>
<feature type="domain" description="Pyridoxamine 5'-phosphate oxidase N-terminal" evidence="9">
    <location>
        <begin position="34"/>
        <end position="155"/>
    </location>
</feature>
<comment type="pathway">
    <text evidence="6">Cofactor metabolism; pyridoxal 5'-phosphate salvage; pyridoxal 5'-phosphate from pyridoxine 5'-phosphate: step 1/1.</text>
</comment>
<dbReference type="InterPro" id="IPR019576">
    <property type="entry name" value="Pyridoxamine_oxidase_dimer_C"/>
</dbReference>
<comment type="pathway">
    <text evidence="6">Cofactor metabolism; pyridoxal 5'-phosphate salvage; pyridoxal 5'-phosphate from pyridoxamine 5'-phosphate: step 1/1.</text>
</comment>
<keyword evidence="5 6" id="KW-0664">Pyridoxine biosynthesis</keyword>
<feature type="binding site" evidence="6 7">
    <location>
        <begin position="191"/>
        <end position="193"/>
    </location>
    <ligand>
        <name>substrate</name>
    </ligand>
</feature>
<dbReference type="PIRSF" id="PIRSF000190">
    <property type="entry name" value="Pyd_amn-ph_oxd"/>
    <property type="match status" value="1"/>
</dbReference>
<dbReference type="NCBIfam" id="NF004231">
    <property type="entry name" value="PRK05679.1"/>
    <property type="match status" value="1"/>
</dbReference>
<dbReference type="HAMAP" id="MF_01629">
    <property type="entry name" value="PdxH"/>
    <property type="match status" value="1"/>
</dbReference>
<dbReference type="Gene3D" id="2.30.110.10">
    <property type="entry name" value="Electron Transport, Fmn-binding Protein, Chain A"/>
    <property type="match status" value="1"/>
</dbReference>
<dbReference type="PROSITE" id="PS01064">
    <property type="entry name" value="PYRIDOX_OXIDASE"/>
    <property type="match status" value="1"/>
</dbReference>
<comment type="caution">
    <text evidence="11">The sequence shown here is derived from an EMBL/GenBank/DDBJ whole genome shotgun (WGS) entry which is preliminary data.</text>
</comment>